<keyword evidence="5" id="KW-1185">Reference proteome</keyword>
<evidence type="ECO:0000313" key="5">
    <source>
        <dbReference type="Proteomes" id="UP001595462"/>
    </source>
</evidence>
<sequence length="308" mass="33674">MSIVYKADPVRGKRWQALLAGKAPERRLHLWPEYGDPAAVRYLVAWQPPEHVMACFPNLQVLFSTGAGVDQLDLDRIPAELPVVRMIDPGLTQGMVEYVVLAVLALQRDMPAYLSQQRAGVWQPLAQRPAARTRVGVMGVGELGRSVLERLACFGFACEGWNRSPKQMDGVPVSSGDQALDAFLARTDILICLLPLTPATRGLLNTTLFDQLPRGAAVVNVARGPQLVIDDLLAALDRGQLGGAVLDVVDPEPLPADHPLWTHPRVWLTPHVASATQPETALDALLANIERFEHGEPMQGEVDRSRGY</sequence>
<evidence type="ECO:0000259" key="3">
    <source>
        <dbReference type="Pfam" id="PF02826"/>
    </source>
</evidence>
<evidence type="ECO:0000313" key="4">
    <source>
        <dbReference type="EMBL" id="MFC3103788.1"/>
    </source>
</evidence>
<gene>
    <name evidence="4" type="ORF">ACFOSU_07780</name>
</gene>
<dbReference type="InterPro" id="IPR036291">
    <property type="entry name" value="NAD(P)-bd_dom_sf"/>
</dbReference>
<evidence type="ECO:0000256" key="1">
    <source>
        <dbReference type="ARBA" id="ARBA00023002"/>
    </source>
</evidence>
<dbReference type="EMBL" id="JBHRSS010000003">
    <property type="protein sequence ID" value="MFC3103788.1"/>
    <property type="molecule type" value="Genomic_DNA"/>
</dbReference>
<proteinExistence type="predicted"/>
<dbReference type="Proteomes" id="UP001595462">
    <property type="component" value="Unassembled WGS sequence"/>
</dbReference>
<dbReference type="RefSeq" id="WP_380688152.1">
    <property type="nucleotide sequence ID" value="NZ_JBHRSS010000003.1"/>
</dbReference>
<organism evidence="4 5">
    <name type="scientific">Salinisphaera aquimarina</name>
    <dbReference type="NCBI Taxonomy" id="2094031"/>
    <lineage>
        <taxon>Bacteria</taxon>
        <taxon>Pseudomonadati</taxon>
        <taxon>Pseudomonadota</taxon>
        <taxon>Gammaproteobacteria</taxon>
        <taxon>Salinisphaerales</taxon>
        <taxon>Salinisphaeraceae</taxon>
        <taxon>Salinisphaera</taxon>
    </lineage>
</organism>
<feature type="domain" description="D-isomer specific 2-hydroxyacid dehydrogenase NAD-binding" evidence="3">
    <location>
        <begin position="102"/>
        <end position="273"/>
    </location>
</feature>
<dbReference type="Gene3D" id="3.40.50.720">
    <property type="entry name" value="NAD(P)-binding Rossmann-like Domain"/>
    <property type="match status" value="2"/>
</dbReference>
<protein>
    <submittedName>
        <fullName evidence="4">2-hydroxyacid dehydrogenase</fullName>
    </submittedName>
</protein>
<dbReference type="Pfam" id="PF02826">
    <property type="entry name" value="2-Hacid_dh_C"/>
    <property type="match status" value="1"/>
</dbReference>
<keyword evidence="2" id="KW-0520">NAD</keyword>
<keyword evidence="1" id="KW-0560">Oxidoreductase</keyword>
<accession>A0ABV7EM55</accession>
<dbReference type="SUPFAM" id="SSF51735">
    <property type="entry name" value="NAD(P)-binding Rossmann-fold domains"/>
    <property type="match status" value="1"/>
</dbReference>
<dbReference type="SUPFAM" id="SSF52283">
    <property type="entry name" value="Formate/glycerate dehydrogenase catalytic domain-like"/>
    <property type="match status" value="1"/>
</dbReference>
<dbReference type="PANTHER" id="PTHR43333:SF1">
    <property type="entry name" value="D-ISOMER SPECIFIC 2-HYDROXYACID DEHYDROGENASE NAD-BINDING DOMAIN-CONTAINING PROTEIN"/>
    <property type="match status" value="1"/>
</dbReference>
<dbReference type="PANTHER" id="PTHR43333">
    <property type="entry name" value="2-HACID_DH_C DOMAIN-CONTAINING PROTEIN"/>
    <property type="match status" value="1"/>
</dbReference>
<evidence type="ECO:0000256" key="2">
    <source>
        <dbReference type="ARBA" id="ARBA00023027"/>
    </source>
</evidence>
<comment type="caution">
    <text evidence="4">The sequence shown here is derived from an EMBL/GenBank/DDBJ whole genome shotgun (WGS) entry which is preliminary data.</text>
</comment>
<reference evidence="5" key="1">
    <citation type="journal article" date="2019" name="Int. J. Syst. Evol. Microbiol.">
        <title>The Global Catalogue of Microorganisms (GCM) 10K type strain sequencing project: providing services to taxonomists for standard genome sequencing and annotation.</title>
        <authorList>
            <consortium name="The Broad Institute Genomics Platform"/>
            <consortium name="The Broad Institute Genome Sequencing Center for Infectious Disease"/>
            <person name="Wu L."/>
            <person name="Ma J."/>
        </authorList>
    </citation>
    <scope>NUCLEOTIDE SEQUENCE [LARGE SCALE GENOMIC DNA]</scope>
    <source>
        <strain evidence="5">KCTC 52640</strain>
    </source>
</reference>
<dbReference type="CDD" id="cd12164">
    <property type="entry name" value="GDH_like_2"/>
    <property type="match status" value="1"/>
</dbReference>
<dbReference type="InterPro" id="IPR006140">
    <property type="entry name" value="D-isomer_DH_NAD-bd"/>
</dbReference>
<name>A0ABV7EM55_9GAMM</name>